<proteinExistence type="predicted"/>
<accession>A0A183S977</accession>
<dbReference type="GO" id="GO:0016274">
    <property type="term" value="F:protein-arginine N-methyltransferase activity"/>
    <property type="evidence" value="ECO:0007669"/>
    <property type="project" value="InterPro"/>
</dbReference>
<dbReference type="InterPro" id="IPR025799">
    <property type="entry name" value="Arg_MeTrfase"/>
</dbReference>
<dbReference type="CDD" id="cd02440">
    <property type="entry name" value="AdoMet_MTases"/>
    <property type="match status" value="1"/>
</dbReference>
<dbReference type="PANTHER" id="PTHR11006">
    <property type="entry name" value="PROTEIN ARGININE N-METHYLTRANSFERASE"/>
    <property type="match status" value="1"/>
</dbReference>
<dbReference type="InterPro" id="IPR029063">
    <property type="entry name" value="SAM-dependent_MTases_sf"/>
</dbReference>
<dbReference type="PANTHER" id="PTHR11006:SF4">
    <property type="entry name" value="PROTEIN ARGININE N-METHYLTRANSFERASE 7"/>
    <property type="match status" value="1"/>
</dbReference>
<keyword evidence="1" id="KW-0949">S-adenosyl-L-methionine</keyword>
<dbReference type="SUPFAM" id="SSF53335">
    <property type="entry name" value="S-adenosyl-L-methionine-dependent methyltransferases"/>
    <property type="match status" value="1"/>
</dbReference>
<dbReference type="Gene3D" id="3.40.50.150">
    <property type="entry name" value="Vaccinia Virus protein VP39"/>
    <property type="match status" value="1"/>
</dbReference>
<evidence type="ECO:0000313" key="2">
    <source>
        <dbReference type="WBParaSite" id="SSLN_0000080801-mRNA-1"/>
    </source>
</evidence>
<dbReference type="WBParaSite" id="SSLN_0000080801-mRNA-1">
    <property type="protein sequence ID" value="SSLN_0000080801-mRNA-1"/>
    <property type="gene ID" value="SSLN_0000080801"/>
</dbReference>
<reference evidence="2" key="1">
    <citation type="submission" date="2016-06" db="UniProtKB">
        <authorList>
            <consortium name="WormBaseParasite"/>
        </authorList>
    </citation>
    <scope>IDENTIFICATION</scope>
</reference>
<evidence type="ECO:0000256" key="1">
    <source>
        <dbReference type="ARBA" id="ARBA00022691"/>
    </source>
</evidence>
<name>A0A183S977_SCHSO</name>
<dbReference type="AlphaFoldDB" id="A0A183S977"/>
<dbReference type="GO" id="GO:0042054">
    <property type="term" value="F:histone methyltransferase activity"/>
    <property type="evidence" value="ECO:0007669"/>
    <property type="project" value="TreeGrafter"/>
</dbReference>
<sequence length="527" mass="57329">LSKDDRQKFLKPALSEDDVLTIDLESLANHRDSDDNDLADIATAPSEKTLQQLREENIDLICQLNKCRKLLVEITDGPPYPDYGVGDRSGSIECTSNGDSNAQFYPFTPPYCGLPMAMLALRDSISCSAYHNFVQLNAAELFSGKTVLHLAAGAGLLTMFLARARPEHIFAVEASKDLAMAIRQAAASNGVEDCVEVLEGKVNDLQRSCYRDELDSKLPGDSLAKINIGKVDVILCDWMGPLLFYRSNLPAVVEAARSHLRLPEGRIYPRHAVLNVTGLECSQHLLQSYCVNTSAAVSPLLQSTLSALRSPICRLAYLFDVSAEVAADRARILGRPVAAAAAYGEAPAARIEVDLLSLCSDADGLRSLPGSHDFALLIEGPRGGRDCQLNALVAYFDCRMDDDAEFNVGLLGSNDLFHLSIRQVNPLHTNSFLFGTSPIGLQRCFDPASKQPVSSPRSHLFQDTFGDLTAADFDHKKWINMAMASVVAAENPETSLTSLVRNLQSALDGANLDVENTFQEVAQSTPR</sequence>
<organism evidence="2">
    <name type="scientific">Schistocephalus solidus</name>
    <name type="common">Tapeworm</name>
    <dbReference type="NCBI Taxonomy" id="70667"/>
    <lineage>
        <taxon>Eukaryota</taxon>
        <taxon>Metazoa</taxon>
        <taxon>Spiralia</taxon>
        <taxon>Lophotrochozoa</taxon>
        <taxon>Platyhelminthes</taxon>
        <taxon>Cestoda</taxon>
        <taxon>Eucestoda</taxon>
        <taxon>Diphyllobothriidea</taxon>
        <taxon>Diphyllobothriidae</taxon>
        <taxon>Schistocephalus</taxon>
    </lineage>
</organism>
<protein>
    <submittedName>
        <fullName evidence="2">ANK_REP_REGION domain-containing protein</fullName>
    </submittedName>
</protein>